<evidence type="ECO:0000313" key="2">
    <source>
        <dbReference type="Proteomes" id="UP001148737"/>
    </source>
</evidence>
<organism evidence="1 2">
    <name type="scientific">Lecanicillium saksenae</name>
    <dbReference type="NCBI Taxonomy" id="468837"/>
    <lineage>
        <taxon>Eukaryota</taxon>
        <taxon>Fungi</taxon>
        <taxon>Dikarya</taxon>
        <taxon>Ascomycota</taxon>
        <taxon>Pezizomycotina</taxon>
        <taxon>Sordariomycetes</taxon>
        <taxon>Hypocreomycetidae</taxon>
        <taxon>Hypocreales</taxon>
        <taxon>Cordycipitaceae</taxon>
        <taxon>Lecanicillium</taxon>
    </lineage>
</organism>
<keyword evidence="2" id="KW-1185">Reference proteome</keyword>
<comment type="caution">
    <text evidence="1">The sequence shown here is derived from an EMBL/GenBank/DDBJ whole genome shotgun (WGS) entry which is preliminary data.</text>
</comment>
<name>A0ACC1QVB3_9HYPO</name>
<accession>A0ACC1QVB3</accession>
<protein>
    <submittedName>
        <fullName evidence="1">Uncharacterized protein</fullName>
    </submittedName>
</protein>
<evidence type="ECO:0000313" key="1">
    <source>
        <dbReference type="EMBL" id="KAJ3493895.1"/>
    </source>
</evidence>
<dbReference type="Proteomes" id="UP001148737">
    <property type="component" value="Unassembled WGS sequence"/>
</dbReference>
<sequence>MNYDWILDSGYLPHVVIRAGIRRQLKDRLASIQAQSTTEATQEKMDYVARLKKSPIAIATDTANEQHYEVGTGVLAACLGPRMKYSCCRYPTGKETLAQAEEAMLAEYVQKAELKDGMRILDLGCGWGSASLYFAEKLPNAKITAFSNSKSQKEHIDGEAKRKGFKNLQVITGDVVDYEFEPEQFDRVVSIELFEHMKNYELLMAKVARALKPGGKLFLHIFAHCATPYDFEDGWMATHFFTGGTMPSADLLLYFQKDLVLQSQWWINGSHYSKTCEHWLSAMLKNKKQIWPHLIETYGEKDAATWFNRWQIFYLACSELFAYNGGDVWGVSHYLFDKEE</sequence>
<gene>
    <name evidence="1" type="ORF">NLG97_g4437</name>
</gene>
<proteinExistence type="predicted"/>
<dbReference type="EMBL" id="JANAKD010000437">
    <property type="protein sequence ID" value="KAJ3493895.1"/>
    <property type="molecule type" value="Genomic_DNA"/>
</dbReference>
<reference evidence="1" key="1">
    <citation type="submission" date="2022-07" db="EMBL/GenBank/DDBJ databases">
        <title>Genome Sequence of Lecanicillium saksenae.</title>
        <authorList>
            <person name="Buettner E."/>
        </authorList>
    </citation>
    <scope>NUCLEOTIDE SEQUENCE</scope>
    <source>
        <strain evidence="1">VT-O1</strain>
    </source>
</reference>